<dbReference type="EMBL" id="CAKKNE010000005">
    <property type="protein sequence ID" value="CAH0376493.1"/>
    <property type="molecule type" value="Genomic_DNA"/>
</dbReference>
<accession>A0A8J2SPN7</accession>
<protein>
    <submittedName>
        <fullName evidence="3">Uncharacterized protein</fullName>
    </submittedName>
</protein>
<keyword evidence="1" id="KW-1133">Transmembrane helix</keyword>
<keyword evidence="2" id="KW-0732">Signal</keyword>
<evidence type="ECO:0000313" key="4">
    <source>
        <dbReference type="Proteomes" id="UP000789595"/>
    </source>
</evidence>
<organism evidence="3 4">
    <name type="scientific">Pelagomonas calceolata</name>
    <dbReference type="NCBI Taxonomy" id="35677"/>
    <lineage>
        <taxon>Eukaryota</taxon>
        <taxon>Sar</taxon>
        <taxon>Stramenopiles</taxon>
        <taxon>Ochrophyta</taxon>
        <taxon>Pelagophyceae</taxon>
        <taxon>Pelagomonadales</taxon>
        <taxon>Pelagomonadaceae</taxon>
        <taxon>Pelagomonas</taxon>
    </lineage>
</organism>
<feature type="signal peptide" evidence="2">
    <location>
        <begin position="1"/>
        <end position="16"/>
    </location>
</feature>
<evidence type="ECO:0000313" key="3">
    <source>
        <dbReference type="EMBL" id="CAH0376493.1"/>
    </source>
</evidence>
<comment type="caution">
    <text evidence="3">The sequence shown here is derived from an EMBL/GenBank/DDBJ whole genome shotgun (WGS) entry which is preliminary data.</text>
</comment>
<name>A0A8J2SPN7_9STRA</name>
<keyword evidence="1" id="KW-0812">Transmembrane</keyword>
<proteinExistence type="predicted"/>
<feature type="chain" id="PRO_5035263732" evidence="2">
    <location>
        <begin position="17"/>
        <end position="190"/>
    </location>
</feature>
<feature type="transmembrane region" description="Helical" evidence="1">
    <location>
        <begin position="74"/>
        <end position="106"/>
    </location>
</feature>
<evidence type="ECO:0000256" key="1">
    <source>
        <dbReference type="SAM" id="Phobius"/>
    </source>
</evidence>
<evidence type="ECO:0000256" key="2">
    <source>
        <dbReference type="SAM" id="SignalP"/>
    </source>
</evidence>
<reference evidence="3" key="1">
    <citation type="submission" date="2021-11" db="EMBL/GenBank/DDBJ databases">
        <authorList>
            <consortium name="Genoscope - CEA"/>
            <person name="William W."/>
        </authorList>
    </citation>
    <scope>NUCLEOTIDE SEQUENCE</scope>
</reference>
<dbReference type="AlphaFoldDB" id="A0A8J2SPN7"/>
<dbReference type="Proteomes" id="UP000789595">
    <property type="component" value="Unassembled WGS sequence"/>
</dbReference>
<keyword evidence="1" id="KW-0472">Membrane</keyword>
<keyword evidence="4" id="KW-1185">Reference proteome</keyword>
<sequence length="190" mass="20449">MHLPVLLLAACATALQIPRRPFQRRCAQCTPARPLHLGQRAGVSRDVARHAWGGGGRGGFPPPRPPGGGFNLGALLPIALIIAFPGFFFGLFNTFFLAALILPPLLSFGFNFWKERNVIEAPCPQCGQLAAGLKGQGFTQCFVCGSQLSLRGDEWRLRSKYEDGPQAGGSKYGKVDNGVIDVESDEVIDV</sequence>
<gene>
    <name evidence="3" type="ORF">PECAL_5P10870</name>
</gene>